<proteinExistence type="predicted"/>
<dbReference type="Proteomes" id="UP000314251">
    <property type="component" value="Unassembled WGS sequence"/>
</dbReference>
<evidence type="ECO:0000313" key="2">
    <source>
        <dbReference type="Proteomes" id="UP000314251"/>
    </source>
</evidence>
<dbReference type="EMBL" id="VDLY02000018">
    <property type="protein sequence ID" value="KAB8161610.1"/>
    <property type="molecule type" value="Genomic_DNA"/>
</dbReference>
<gene>
    <name evidence="1" type="ORF">FH607_024860</name>
</gene>
<accession>A0A5N6A1R3</accession>
<dbReference type="OrthoDB" id="3852429at2"/>
<protein>
    <recommendedName>
        <fullName evidence="3">DNA primase/polymerase bifunctional N-terminal domain-containing protein</fullName>
    </recommendedName>
</protein>
<evidence type="ECO:0008006" key="3">
    <source>
        <dbReference type="Google" id="ProtNLM"/>
    </source>
</evidence>
<sequence>MSGETRRSALEWLASAAPRPAVCRWEWERSPEGVALLPAGRRWDVLILPGVLGVATLDVLARVIDRPGPVLADRGQRRVGFFVPPGTAGRWLGTGVRAAGHGSWIVVPHPDRSVPAGRWLVRPDGSGTLNDPAVLELAMHEAAALVADATTRTGRASGEGGGEAADER</sequence>
<comment type="caution">
    <text evidence="1">The sequence shown here is derived from an EMBL/GenBank/DDBJ whole genome shotgun (WGS) entry which is preliminary data.</text>
</comment>
<reference evidence="1" key="1">
    <citation type="submission" date="2019-10" db="EMBL/GenBank/DDBJ databases">
        <title>Nonomuraea sp. nov., isolated from Phyllanthus amarus.</title>
        <authorList>
            <person name="Klykleung N."/>
            <person name="Tanasupawat S."/>
        </authorList>
    </citation>
    <scope>NUCLEOTIDE SEQUENCE [LARGE SCALE GENOMIC DNA]</scope>
    <source>
        <strain evidence="1">3MP-10</strain>
    </source>
</reference>
<dbReference type="AlphaFoldDB" id="A0A5N6A1R3"/>
<keyword evidence="2" id="KW-1185">Reference proteome</keyword>
<name>A0A5N6A1R3_9ACTN</name>
<organism evidence="1 2">
    <name type="scientific">Streptomyces mimosae</name>
    <dbReference type="NCBI Taxonomy" id="2586635"/>
    <lineage>
        <taxon>Bacteria</taxon>
        <taxon>Bacillati</taxon>
        <taxon>Actinomycetota</taxon>
        <taxon>Actinomycetes</taxon>
        <taxon>Kitasatosporales</taxon>
        <taxon>Streptomycetaceae</taxon>
        <taxon>Streptomyces</taxon>
    </lineage>
</organism>
<dbReference type="RefSeq" id="WP_139672825.1">
    <property type="nucleotide sequence ID" value="NZ_VDLY02000018.1"/>
</dbReference>
<evidence type="ECO:0000313" key="1">
    <source>
        <dbReference type="EMBL" id="KAB8161610.1"/>
    </source>
</evidence>